<protein>
    <submittedName>
        <fullName evidence="2">Uncharacterized protein</fullName>
    </submittedName>
</protein>
<keyword evidence="3" id="KW-1185">Reference proteome</keyword>
<name>A0AAE0C0L1_9CHLO</name>
<evidence type="ECO:0000313" key="2">
    <source>
        <dbReference type="EMBL" id="KAK3245315.1"/>
    </source>
</evidence>
<dbReference type="Proteomes" id="UP001190700">
    <property type="component" value="Unassembled WGS sequence"/>
</dbReference>
<dbReference type="EMBL" id="LGRX02030771">
    <property type="protein sequence ID" value="KAK3245302.1"/>
    <property type="molecule type" value="Genomic_DNA"/>
</dbReference>
<dbReference type="EMBL" id="LGRX02030770">
    <property type="protein sequence ID" value="KAK3245315.1"/>
    <property type="molecule type" value="Genomic_DNA"/>
</dbReference>
<evidence type="ECO:0000313" key="3">
    <source>
        <dbReference type="Proteomes" id="UP001190700"/>
    </source>
</evidence>
<dbReference type="AlphaFoldDB" id="A0AAE0C0L1"/>
<organism evidence="2 3">
    <name type="scientific">Cymbomonas tetramitiformis</name>
    <dbReference type="NCBI Taxonomy" id="36881"/>
    <lineage>
        <taxon>Eukaryota</taxon>
        <taxon>Viridiplantae</taxon>
        <taxon>Chlorophyta</taxon>
        <taxon>Pyramimonadophyceae</taxon>
        <taxon>Pyramimonadales</taxon>
        <taxon>Pyramimonadaceae</taxon>
        <taxon>Cymbomonas</taxon>
    </lineage>
</organism>
<comment type="caution">
    <text evidence="2">The sequence shown here is derived from an EMBL/GenBank/DDBJ whole genome shotgun (WGS) entry which is preliminary data.</text>
</comment>
<reference evidence="2 3" key="1">
    <citation type="journal article" date="2015" name="Genome Biol. Evol.">
        <title>Comparative Genomics of a Bacterivorous Green Alga Reveals Evolutionary Causalities and Consequences of Phago-Mixotrophic Mode of Nutrition.</title>
        <authorList>
            <person name="Burns J.A."/>
            <person name="Paasch A."/>
            <person name="Narechania A."/>
            <person name="Kim E."/>
        </authorList>
    </citation>
    <scope>NUCLEOTIDE SEQUENCE [LARGE SCALE GENOMIC DNA]</scope>
    <source>
        <strain evidence="2">PLY_AMNH</strain>
    </source>
</reference>
<accession>A0AAE0C0L1</accession>
<evidence type="ECO:0000313" key="1">
    <source>
        <dbReference type="EMBL" id="KAK3245302.1"/>
    </source>
</evidence>
<sequence length="106" mass="11976">MYLALNVPEEEVARPETLVAHFCQMMVAQERELAGASTPRNGVKVNKYLYQDISEHRKRVAKARCAEMVRKYPTRLRAGALSLEALPDDMKLTTRDMLIQQGALTA</sequence>
<reference evidence="2" key="2">
    <citation type="submission" date="2023-06" db="EMBL/GenBank/DDBJ databases">
        <title>Long-read-based genome assembly of the green algal bacterivore Cymbomonas tetramitiformis.</title>
        <authorList>
            <person name="Gyaltshen Y."/>
            <person name="Rozenberg A."/>
            <person name="Paasch A."/>
            <person name="Burns J.A."/>
            <person name="Warring S."/>
            <person name="Larson R."/>
            <person name="Maurer-Alcala X."/>
            <person name="Dacks J."/>
            <person name="Kim E."/>
        </authorList>
    </citation>
    <scope>NUCLEOTIDE SEQUENCE</scope>
    <source>
        <strain evidence="2">PLY_AMNH</strain>
    </source>
</reference>
<proteinExistence type="predicted"/>
<gene>
    <name evidence="2" type="ORF">CYMTET_45104</name>
    <name evidence="1" type="ORF">CYMTET_45109</name>
</gene>